<gene>
    <name evidence="3" type="ORF">AAEO60_10820</name>
</gene>
<comment type="caution">
    <text evidence="3">The sequence shown here is derived from an EMBL/GenBank/DDBJ whole genome shotgun (WGS) entry which is preliminary data.</text>
</comment>
<evidence type="ECO:0000313" key="4">
    <source>
        <dbReference type="Proteomes" id="UP001497045"/>
    </source>
</evidence>
<feature type="compositionally biased region" description="Low complexity" evidence="1">
    <location>
        <begin position="25"/>
        <end position="36"/>
    </location>
</feature>
<dbReference type="Proteomes" id="UP001497045">
    <property type="component" value="Unassembled WGS sequence"/>
</dbReference>
<organism evidence="3 4">
    <name type="scientific">Aurantiacibacter gilvus</name>
    <dbReference type="NCBI Taxonomy" id="3139141"/>
    <lineage>
        <taxon>Bacteria</taxon>
        <taxon>Pseudomonadati</taxon>
        <taxon>Pseudomonadota</taxon>
        <taxon>Alphaproteobacteria</taxon>
        <taxon>Sphingomonadales</taxon>
        <taxon>Erythrobacteraceae</taxon>
        <taxon>Aurantiacibacter</taxon>
    </lineage>
</organism>
<evidence type="ECO:0000256" key="2">
    <source>
        <dbReference type="SAM" id="SignalP"/>
    </source>
</evidence>
<feature type="region of interest" description="Disordered" evidence="1">
    <location>
        <begin position="21"/>
        <end position="41"/>
    </location>
</feature>
<dbReference type="EMBL" id="JBBYHV010000002">
    <property type="protein sequence ID" value="MEL1251163.1"/>
    <property type="molecule type" value="Genomic_DNA"/>
</dbReference>
<dbReference type="RefSeq" id="WP_341673724.1">
    <property type="nucleotide sequence ID" value="NZ_JBBYHV010000002.1"/>
</dbReference>
<evidence type="ECO:0000313" key="3">
    <source>
        <dbReference type="EMBL" id="MEL1251163.1"/>
    </source>
</evidence>
<feature type="signal peptide" evidence="2">
    <location>
        <begin position="1"/>
        <end position="20"/>
    </location>
</feature>
<reference evidence="3 4" key="1">
    <citation type="submission" date="2024-04" db="EMBL/GenBank/DDBJ databases">
        <title>Aurantiacibacter sp. DGU6 16S ribosomal RNA gene Genome sequencing and assembly.</title>
        <authorList>
            <person name="Park S."/>
        </authorList>
    </citation>
    <scope>NUCLEOTIDE SEQUENCE [LARGE SCALE GENOMIC DNA]</scope>
    <source>
        <strain evidence="3 4">DGU6</strain>
    </source>
</reference>
<keyword evidence="4" id="KW-1185">Reference proteome</keyword>
<feature type="chain" id="PRO_5047299977" evidence="2">
    <location>
        <begin position="21"/>
        <end position="194"/>
    </location>
</feature>
<keyword evidence="2" id="KW-0732">Signal</keyword>
<name>A0ABU9IFG1_9SPHN</name>
<evidence type="ECO:0000256" key="1">
    <source>
        <dbReference type="SAM" id="MobiDB-lite"/>
    </source>
</evidence>
<protein>
    <submittedName>
        <fullName evidence="3">Uncharacterized protein</fullName>
    </submittedName>
</protein>
<accession>A0ABU9IFG1</accession>
<sequence>MRGYIIAGLLLASISQPGIAQSPQVDSEASSDSEVSPTATRRSIDTPIAELLASDDSREVVNRHFPGVVNFQHRIPNLDTVSLREYSQQPNIRARGVLNEELLATIDADLASLDGVPVAGSGFSIDTPLEVLLASPSGRAVLETYLPSMVAYSPNIPNLDRLTLRAMAENETARSMGGLTPELLSQIDEDLQEL</sequence>
<proteinExistence type="predicted"/>